<dbReference type="PANTHER" id="PTHR47053:SF1">
    <property type="entry name" value="MUREIN DD-ENDOPEPTIDASE MEPH-RELATED"/>
    <property type="match status" value="1"/>
</dbReference>
<organism evidence="7 8">
    <name type="scientific">Pelomonas nitida</name>
    <dbReference type="NCBI Taxonomy" id="3299027"/>
    <lineage>
        <taxon>Bacteria</taxon>
        <taxon>Pseudomonadati</taxon>
        <taxon>Pseudomonadota</taxon>
        <taxon>Betaproteobacteria</taxon>
        <taxon>Burkholderiales</taxon>
        <taxon>Sphaerotilaceae</taxon>
        <taxon>Roseateles</taxon>
    </lineage>
</organism>
<feature type="signal peptide" evidence="5">
    <location>
        <begin position="1"/>
        <end position="27"/>
    </location>
</feature>
<evidence type="ECO:0000256" key="4">
    <source>
        <dbReference type="ARBA" id="ARBA00022807"/>
    </source>
</evidence>
<evidence type="ECO:0000313" key="8">
    <source>
        <dbReference type="Proteomes" id="UP001606305"/>
    </source>
</evidence>
<dbReference type="EMBL" id="JBIGIA010000003">
    <property type="protein sequence ID" value="MFG6456253.1"/>
    <property type="molecule type" value="Genomic_DNA"/>
</dbReference>
<dbReference type="InterPro" id="IPR038765">
    <property type="entry name" value="Papain-like_cys_pep_sf"/>
</dbReference>
<dbReference type="Proteomes" id="UP001606305">
    <property type="component" value="Unassembled WGS sequence"/>
</dbReference>
<feature type="domain" description="NlpC/P60" evidence="6">
    <location>
        <begin position="108"/>
        <end position="234"/>
    </location>
</feature>
<keyword evidence="5" id="KW-0732">Signal</keyword>
<dbReference type="Gene3D" id="3.90.1720.10">
    <property type="entry name" value="endopeptidase domain like (from Nostoc punctiforme)"/>
    <property type="match status" value="1"/>
</dbReference>
<comment type="caution">
    <text evidence="7">The sequence shown here is derived from an EMBL/GenBank/DDBJ whole genome shotgun (WGS) entry which is preliminary data.</text>
</comment>
<keyword evidence="2" id="KW-0645">Protease</keyword>
<sequence length="247" mass="26087">MLLVSVFPLLNRIAAAGLLVIGCAAHAQGVAQAATMPPPGTMTGAYGQSLQQQRAIADKAAPAAGTPAKAQQTATAGDAVNRFLTERGLTATNSEPAGGSSRLLASVRDTASDLVLSAMNFLGVRYTRGGNSVENGFDCSGFTRHIFEMSVGLVLPRRADEQAKSNSLLSIGRDDLKPGDLVFFNTMRRTFSHVGIYVGEGKFIHAPRAGSAVRVEDMREAYWAKRFTGARRADLKAAAESSATITR</sequence>
<keyword evidence="4" id="KW-0788">Thiol protease</keyword>
<protein>
    <submittedName>
        <fullName evidence="7">C40 family peptidase</fullName>
    </submittedName>
</protein>
<evidence type="ECO:0000313" key="7">
    <source>
        <dbReference type="EMBL" id="MFG6456253.1"/>
    </source>
</evidence>
<gene>
    <name evidence="7" type="ORF">ACG00X_05365</name>
</gene>
<keyword evidence="3" id="KW-0378">Hydrolase</keyword>
<keyword evidence="8" id="KW-1185">Reference proteome</keyword>
<accession>A0ABW7G2W1</accession>
<evidence type="ECO:0000256" key="3">
    <source>
        <dbReference type="ARBA" id="ARBA00022801"/>
    </source>
</evidence>
<dbReference type="PROSITE" id="PS51935">
    <property type="entry name" value="NLPC_P60"/>
    <property type="match status" value="1"/>
</dbReference>
<dbReference type="SUPFAM" id="SSF54001">
    <property type="entry name" value="Cysteine proteinases"/>
    <property type="match status" value="1"/>
</dbReference>
<evidence type="ECO:0000256" key="2">
    <source>
        <dbReference type="ARBA" id="ARBA00022670"/>
    </source>
</evidence>
<dbReference type="InterPro" id="IPR051202">
    <property type="entry name" value="Peptidase_C40"/>
</dbReference>
<dbReference type="RefSeq" id="WP_394486974.1">
    <property type="nucleotide sequence ID" value="NZ_JBIGIA010000003.1"/>
</dbReference>
<evidence type="ECO:0000259" key="6">
    <source>
        <dbReference type="PROSITE" id="PS51935"/>
    </source>
</evidence>
<feature type="chain" id="PRO_5047384936" evidence="5">
    <location>
        <begin position="28"/>
        <end position="247"/>
    </location>
</feature>
<comment type="similarity">
    <text evidence="1">Belongs to the peptidase C40 family.</text>
</comment>
<dbReference type="InterPro" id="IPR000064">
    <property type="entry name" value="NLP_P60_dom"/>
</dbReference>
<evidence type="ECO:0000256" key="1">
    <source>
        <dbReference type="ARBA" id="ARBA00007074"/>
    </source>
</evidence>
<reference evidence="7 8" key="1">
    <citation type="submission" date="2024-09" db="EMBL/GenBank/DDBJ databases">
        <title>Novel species of the genus Pelomonas and Roseateles isolated from streams.</title>
        <authorList>
            <person name="Lu H."/>
        </authorList>
    </citation>
    <scope>NUCLEOTIDE SEQUENCE [LARGE SCALE GENOMIC DNA]</scope>
    <source>
        <strain evidence="7 8">BYS96W</strain>
    </source>
</reference>
<evidence type="ECO:0000256" key="5">
    <source>
        <dbReference type="SAM" id="SignalP"/>
    </source>
</evidence>
<name>A0ABW7G2W1_9BURK</name>
<dbReference type="PANTHER" id="PTHR47053">
    <property type="entry name" value="MUREIN DD-ENDOPEPTIDASE MEPH-RELATED"/>
    <property type="match status" value="1"/>
</dbReference>
<proteinExistence type="inferred from homology"/>
<dbReference type="Pfam" id="PF00877">
    <property type="entry name" value="NLPC_P60"/>
    <property type="match status" value="1"/>
</dbReference>